<organism evidence="3 4">
    <name type="scientific">Brevibacillus laterosporus LMG 15441</name>
    <dbReference type="NCBI Taxonomy" id="1042163"/>
    <lineage>
        <taxon>Bacteria</taxon>
        <taxon>Bacillati</taxon>
        <taxon>Bacillota</taxon>
        <taxon>Bacilli</taxon>
        <taxon>Bacillales</taxon>
        <taxon>Paenibacillaceae</taxon>
        <taxon>Brevibacillus</taxon>
    </lineage>
</organism>
<dbReference type="InterPro" id="IPR006626">
    <property type="entry name" value="PbH1"/>
</dbReference>
<dbReference type="NCBIfam" id="TIGR03804">
    <property type="entry name" value="para_beta_helix"/>
    <property type="match status" value="3"/>
</dbReference>
<dbReference type="InterPro" id="IPR022441">
    <property type="entry name" value="Para_beta_helix_rpt-2"/>
</dbReference>
<keyword evidence="1" id="KW-1133">Transmembrane helix</keyword>
<dbReference type="InterPro" id="IPR012334">
    <property type="entry name" value="Pectin_lyas_fold"/>
</dbReference>
<evidence type="ECO:0000259" key="2">
    <source>
        <dbReference type="Pfam" id="PF05048"/>
    </source>
</evidence>
<dbReference type="Gene3D" id="2.160.20.10">
    <property type="entry name" value="Single-stranded right-handed beta-helix, Pectin lyase-like"/>
    <property type="match status" value="1"/>
</dbReference>
<evidence type="ECO:0000313" key="4">
    <source>
        <dbReference type="Proteomes" id="UP000005850"/>
    </source>
</evidence>
<dbReference type="KEGG" id="blr:BRLA_c006370"/>
<keyword evidence="1" id="KW-0812">Transmembrane</keyword>
<dbReference type="STRING" id="1042163.BRLA_c006370"/>
<feature type="transmembrane region" description="Helical" evidence="1">
    <location>
        <begin position="433"/>
        <end position="453"/>
    </location>
</feature>
<reference evidence="3 4" key="1">
    <citation type="journal article" date="2011" name="J. Bacteriol.">
        <title>Genome sequence of Brevibacillus laterosporus LMG 15441, a pathogen of invertebrates.</title>
        <authorList>
            <person name="Djukic M."/>
            <person name="Poehlein A."/>
            <person name="Thurmer A."/>
            <person name="Daniel R."/>
        </authorList>
    </citation>
    <scope>NUCLEOTIDE SEQUENCE [LARGE SCALE GENOMIC DNA]</scope>
    <source>
        <strain evidence="3 4">LMG 15441</strain>
    </source>
</reference>
<keyword evidence="4" id="KW-1185">Reference proteome</keyword>
<dbReference type="HOGENOM" id="CLU_041882_1_1_9"/>
<accession>A0A075R5W6</accession>
<gene>
    <name evidence="3" type="primary">nosD</name>
    <name evidence="3" type="ORF">BRLA_c006370</name>
</gene>
<evidence type="ECO:0000313" key="3">
    <source>
        <dbReference type="EMBL" id="AIG24995.1"/>
    </source>
</evidence>
<dbReference type="EMBL" id="CP007806">
    <property type="protein sequence ID" value="AIG24995.1"/>
    <property type="molecule type" value="Genomic_DNA"/>
</dbReference>
<dbReference type="SMART" id="SM00710">
    <property type="entry name" value="PbH1"/>
    <property type="match status" value="8"/>
</dbReference>
<dbReference type="eggNOG" id="COG3420">
    <property type="taxonomic scope" value="Bacteria"/>
</dbReference>
<sequence>MRRHTAFRVGSYICLVLMLACLVASGFIIRPAQAKEMKNELQQLIDQAKTDTILKVPAGEYSGPILITKPIHVAAEGTVTVRSQGDAPVVTLKSNQASLRGLTLLDERQGAETATLVMEGSRNVVKELTIETKGTGLQLRNGEHNQIIGNKIKGLLAGKAIPTGLNETRSPGKKGNGIDLKEANNNTIMGNLVENMFDGIYVETSHNNRVEKNMVYDSRYGYHLMFSNDVTLIHNQGDRNVTGGMVMGSDNAIVTDNRFTKQNESVNSQGILLFDVQKARVERNYVEGNRVGLYVEAAEKNEISYNQILQNYIGLQLKESKDNSFTGNHFIGNVTQAEAQGSTDNLLQMNYWDSAQSVDLQGDGKSDLSYRINPFFFALTDQVEAFQIFFQSPGLLFLESMFDDHSGAFLHDPQPLMTPIEQQNQASTTHSPIILVISAIMFLGSIYFIYLMGVRTK</sequence>
<feature type="domain" description="Periplasmic copper-binding protein NosD beta helix" evidence="2">
    <location>
        <begin position="169"/>
        <end position="356"/>
    </location>
</feature>
<dbReference type="RefSeq" id="WP_003335526.1">
    <property type="nucleotide sequence ID" value="NZ_CP007806.1"/>
</dbReference>
<dbReference type="InterPro" id="IPR007742">
    <property type="entry name" value="NosD_dom"/>
</dbReference>
<dbReference type="Pfam" id="PF05048">
    <property type="entry name" value="NosD"/>
    <property type="match status" value="1"/>
</dbReference>
<dbReference type="SUPFAM" id="SSF51126">
    <property type="entry name" value="Pectin lyase-like"/>
    <property type="match status" value="1"/>
</dbReference>
<proteinExistence type="predicted"/>
<dbReference type="PROSITE" id="PS51257">
    <property type="entry name" value="PROKAR_LIPOPROTEIN"/>
    <property type="match status" value="1"/>
</dbReference>
<protein>
    <submittedName>
        <fullName evidence="3">Nitrous oxide reductase family maturation protein NosD</fullName>
    </submittedName>
</protein>
<name>A0A075R5W6_BRELA</name>
<dbReference type="InterPro" id="IPR011050">
    <property type="entry name" value="Pectin_lyase_fold/virulence"/>
</dbReference>
<keyword evidence="1" id="KW-0472">Membrane</keyword>
<evidence type="ECO:0000256" key="1">
    <source>
        <dbReference type="SAM" id="Phobius"/>
    </source>
</evidence>
<dbReference type="AlphaFoldDB" id="A0A075R5W6"/>
<dbReference type="Proteomes" id="UP000005850">
    <property type="component" value="Chromosome"/>
</dbReference>